<name>A0A1Y2GTM5_9FUNG</name>
<keyword evidence="2" id="KW-1133">Transmembrane helix</keyword>
<feature type="compositionally biased region" description="Gly residues" evidence="1">
    <location>
        <begin position="28"/>
        <end position="46"/>
    </location>
</feature>
<evidence type="ECO:0000256" key="1">
    <source>
        <dbReference type="SAM" id="MobiDB-lite"/>
    </source>
</evidence>
<gene>
    <name evidence="3" type="ORF">BCR41DRAFT_385464</name>
</gene>
<feature type="transmembrane region" description="Helical" evidence="2">
    <location>
        <begin position="250"/>
        <end position="268"/>
    </location>
</feature>
<evidence type="ECO:0000256" key="2">
    <source>
        <dbReference type="SAM" id="Phobius"/>
    </source>
</evidence>
<accession>A0A1Y2GTM5</accession>
<reference evidence="3 4" key="1">
    <citation type="submission" date="2016-07" db="EMBL/GenBank/DDBJ databases">
        <title>Pervasive Adenine N6-methylation of Active Genes in Fungi.</title>
        <authorList>
            <consortium name="DOE Joint Genome Institute"/>
            <person name="Mondo S.J."/>
            <person name="Dannebaum R.O."/>
            <person name="Kuo R.C."/>
            <person name="Labutti K."/>
            <person name="Haridas S."/>
            <person name="Kuo A."/>
            <person name="Salamov A."/>
            <person name="Ahrendt S.R."/>
            <person name="Lipzen A."/>
            <person name="Sullivan W."/>
            <person name="Andreopoulos W.B."/>
            <person name="Clum A."/>
            <person name="Lindquist E."/>
            <person name="Daum C."/>
            <person name="Ramamoorthy G.K."/>
            <person name="Gryganskyi A."/>
            <person name="Culley D."/>
            <person name="Magnuson J.K."/>
            <person name="James T.Y."/>
            <person name="O'Malley M.A."/>
            <person name="Stajich J.E."/>
            <person name="Spatafora J.W."/>
            <person name="Visel A."/>
            <person name="Grigoriev I.V."/>
        </authorList>
    </citation>
    <scope>NUCLEOTIDE SEQUENCE [LARGE SCALE GENOMIC DNA]</scope>
    <source>
        <strain evidence="3 4">NRRL 3116</strain>
    </source>
</reference>
<feature type="transmembrane region" description="Helical" evidence="2">
    <location>
        <begin position="425"/>
        <end position="443"/>
    </location>
</feature>
<evidence type="ECO:0000313" key="4">
    <source>
        <dbReference type="Proteomes" id="UP000193648"/>
    </source>
</evidence>
<dbReference type="InParanoid" id="A0A1Y2GTM5"/>
<proteinExistence type="predicted"/>
<evidence type="ECO:0000313" key="3">
    <source>
        <dbReference type="EMBL" id="ORZ20952.1"/>
    </source>
</evidence>
<keyword evidence="2" id="KW-0812">Transmembrane</keyword>
<protein>
    <submittedName>
        <fullName evidence="3">Uncharacterized protein</fullName>
    </submittedName>
</protein>
<feature type="transmembrane region" description="Helical" evidence="2">
    <location>
        <begin position="395"/>
        <end position="413"/>
    </location>
</feature>
<feature type="compositionally biased region" description="Polar residues" evidence="1">
    <location>
        <begin position="51"/>
        <end position="60"/>
    </location>
</feature>
<dbReference type="EMBL" id="MCFF01000012">
    <property type="protein sequence ID" value="ORZ20952.1"/>
    <property type="molecule type" value="Genomic_DNA"/>
</dbReference>
<feature type="transmembrane region" description="Helical" evidence="2">
    <location>
        <begin position="146"/>
        <end position="169"/>
    </location>
</feature>
<feature type="transmembrane region" description="Helical" evidence="2">
    <location>
        <begin position="181"/>
        <end position="201"/>
    </location>
</feature>
<keyword evidence="2" id="KW-0472">Membrane</keyword>
<dbReference type="Proteomes" id="UP000193648">
    <property type="component" value="Unassembled WGS sequence"/>
</dbReference>
<dbReference type="RefSeq" id="XP_021882861.1">
    <property type="nucleotide sequence ID" value="XM_022027670.1"/>
</dbReference>
<feature type="transmembrane region" description="Helical" evidence="2">
    <location>
        <begin position="221"/>
        <end position="243"/>
    </location>
</feature>
<dbReference type="AlphaFoldDB" id="A0A1Y2GTM5"/>
<keyword evidence="4" id="KW-1185">Reference proteome</keyword>
<dbReference type="OrthoDB" id="2418522at2759"/>
<organism evidence="3 4">
    <name type="scientific">Lobosporangium transversale</name>
    <dbReference type="NCBI Taxonomy" id="64571"/>
    <lineage>
        <taxon>Eukaryota</taxon>
        <taxon>Fungi</taxon>
        <taxon>Fungi incertae sedis</taxon>
        <taxon>Mucoromycota</taxon>
        <taxon>Mortierellomycotina</taxon>
        <taxon>Mortierellomycetes</taxon>
        <taxon>Mortierellales</taxon>
        <taxon>Mortierellaceae</taxon>
        <taxon>Lobosporangium</taxon>
    </lineage>
</organism>
<feature type="region of interest" description="Disordered" evidence="1">
    <location>
        <begin position="1"/>
        <end position="93"/>
    </location>
</feature>
<comment type="caution">
    <text evidence="3">The sequence shown here is derived from an EMBL/GenBank/DDBJ whole genome shotgun (WGS) entry which is preliminary data.</text>
</comment>
<dbReference type="GeneID" id="33569513"/>
<sequence>MDHEPISPSSTAPIFEGRIGKHTTNSGMGIGSDSGSGTGSGPGLGTRSGIRSGTVSTAPSRRSVHISIPDSDRNNNNDNDGDACSVSSVPSHSTYSSSCSCSAISSIKNSNSRHSICKKSMNGEEEDDIDDNEDEMDSVMSARQLFWTYVTLAPILLTIWAIFATLLIILPSADNETSIRWDQLGAGVIGWVIAFGSRRPIYATFEHLFHIHPSHCEWSTLFSAGVLEEVVRLVFILLLIGVGNSKDFGAVYWLGLGWAGVETFYYIGQSLYYSWSLSDDDYRAVVTTATATATATTTAFMTASERSPIIRHNNSANNAEEYGGVTKSTQQQEQQLYNDLDTLDSQSNEEVISTTREVRHLLGIDRPWWSLMGRTSSMMVHIGLSCWLGHSGWRLLAPAAIIHGILYVVWGVVMPDHWSVPATSYGTLMAAMTVFLIGLAFYGEIV</sequence>